<evidence type="ECO:0000256" key="5">
    <source>
        <dbReference type="ARBA" id="ARBA00015719"/>
    </source>
</evidence>
<evidence type="ECO:0000256" key="8">
    <source>
        <dbReference type="ARBA" id="ARBA00022825"/>
    </source>
</evidence>
<evidence type="ECO:0000256" key="3">
    <source>
        <dbReference type="ARBA" id="ARBA00006534"/>
    </source>
</evidence>
<comment type="similarity">
    <text evidence="3">Belongs to the peptidase S51 family.</text>
</comment>
<comment type="function">
    <text evidence="2">Exopeptidase that catalyzes the hydrolytic cleavage of multi-L-arginyl-poly-L-aspartic acid (cyanophycin; a water-insoluble reserve polymer) into aspartate-arginine dipeptides.</text>
</comment>
<comment type="catalytic activity">
    <reaction evidence="1">
        <text>[L-4-(L-arginin-2-N-yl)aspartate](n) + H2O = [L-4-(L-arginin-2-N-yl)aspartate](n-1) + L-4-(L-arginin-2-N-yl)aspartate</text>
        <dbReference type="Rhea" id="RHEA:12845"/>
        <dbReference type="Rhea" id="RHEA-COMP:13728"/>
        <dbReference type="Rhea" id="RHEA-COMP:13734"/>
        <dbReference type="ChEBI" id="CHEBI:15377"/>
        <dbReference type="ChEBI" id="CHEBI:137986"/>
        <dbReference type="ChEBI" id="CHEBI:137991"/>
        <dbReference type="EC" id="3.4.15.6"/>
    </reaction>
</comment>
<keyword evidence="7 10" id="KW-0378">Hydrolase</keyword>
<keyword evidence="11" id="KW-1185">Reference proteome</keyword>
<evidence type="ECO:0000256" key="2">
    <source>
        <dbReference type="ARBA" id="ARBA00002039"/>
    </source>
</evidence>
<dbReference type="RefSeq" id="WP_250196277.1">
    <property type="nucleotide sequence ID" value="NZ_CP097635.1"/>
</dbReference>
<accession>A0ABY4S769</accession>
<evidence type="ECO:0000256" key="6">
    <source>
        <dbReference type="ARBA" id="ARBA00022670"/>
    </source>
</evidence>
<feature type="chain" id="PRO_5045896747" description="Cyanophycinase" evidence="9">
    <location>
        <begin position="22"/>
        <end position="285"/>
    </location>
</feature>
<sequence length="285" mass="30026">MQRRQWLVYATSAVAASPVAARPVPVAALPGPVGRPGALMLIGGAEDRQGDRLVLRRFVSLCRSPAPRVAVLPSASAYPEAAARRYEAVLAALGVAQQVVVHPATREDAGRMELVAQVATADGILITGGDQRRLTEIVGGTPLEQAIHQAFMNGACVAGTSAGAAVMSARMLWARSLTEGFGLLPQVIVDQHFTERRRLPRLLRALSRHPDHIGVGVDEDTALVLRRGQGAEVVGSGSVTIVDPRAVQGAIDGLEPDALMQVPGLRVLRLQSQGPVDPQVARLLG</sequence>
<keyword evidence="6" id="KW-0645">Protease</keyword>
<proteinExistence type="inferred from homology"/>
<dbReference type="PANTHER" id="PTHR36175">
    <property type="entry name" value="CYANOPHYCINASE"/>
    <property type="match status" value="1"/>
</dbReference>
<keyword evidence="10" id="KW-0121">Carboxypeptidase</keyword>
<dbReference type="CDD" id="cd03145">
    <property type="entry name" value="GAT1_cyanophycinase"/>
    <property type="match status" value="1"/>
</dbReference>
<name>A0ABY4S769_AQUTE</name>
<evidence type="ECO:0000256" key="4">
    <source>
        <dbReference type="ARBA" id="ARBA00013115"/>
    </source>
</evidence>
<dbReference type="InterPro" id="IPR011811">
    <property type="entry name" value="Peptidase_S51_cyanophycinase"/>
</dbReference>
<dbReference type="GO" id="GO:0008241">
    <property type="term" value="F:peptidyl-dipeptidase activity"/>
    <property type="evidence" value="ECO:0007669"/>
    <property type="project" value="UniProtKB-EC"/>
</dbReference>
<evidence type="ECO:0000256" key="7">
    <source>
        <dbReference type="ARBA" id="ARBA00022801"/>
    </source>
</evidence>
<keyword evidence="9" id="KW-0732">Signal</keyword>
<gene>
    <name evidence="10" type="ORF">MW290_05600</name>
</gene>
<dbReference type="EMBL" id="CP097635">
    <property type="protein sequence ID" value="URI08055.1"/>
    <property type="molecule type" value="Genomic_DNA"/>
</dbReference>
<dbReference type="Gene3D" id="3.40.50.880">
    <property type="match status" value="1"/>
</dbReference>
<dbReference type="Proteomes" id="UP001056201">
    <property type="component" value="Chromosome 1"/>
</dbReference>
<dbReference type="GO" id="GO:0004180">
    <property type="term" value="F:carboxypeptidase activity"/>
    <property type="evidence" value="ECO:0007669"/>
    <property type="project" value="UniProtKB-KW"/>
</dbReference>
<dbReference type="EC" id="3.4.15.6" evidence="4"/>
<dbReference type="PIRSF" id="PIRSF032067">
    <property type="entry name" value="Cyanophycinase"/>
    <property type="match status" value="1"/>
</dbReference>
<reference evidence="10" key="1">
    <citation type="submission" date="2022-05" db="EMBL/GenBank/DDBJ databases">
        <title>An RpoN-dependent PEP-CTERM gene is involved in floc formation of an Aquincola tertiaricarbonis strain.</title>
        <authorList>
            <person name="Qiu D."/>
            <person name="Xia M."/>
        </authorList>
    </citation>
    <scope>NUCLEOTIDE SEQUENCE</scope>
    <source>
        <strain evidence="10">RN12</strain>
    </source>
</reference>
<organism evidence="10 11">
    <name type="scientific">Aquincola tertiaricarbonis</name>
    <dbReference type="NCBI Taxonomy" id="391953"/>
    <lineage>
        <taxon>Bacteria</taxon>
        <taxon>Pseudomonadati</taxon>
        <taxon>Pseudomonadota</taxon>
        <taxon>Betaproteobacteria</taxon>
        <taxon>Burkholderiales</taxon>
        <taxon>Sphaerotilaceae</taxon>
        <taxon>Aquincola</taxon>
    </lineage>
</organism>
<keyword evidence="8" id="KW-0720">Serine protease</keyword>
<dbReference type="InterPro" id="IPR005320">
    <property type="entry name" value="Peptidase_S51"/>
</dbReference>
<dbReference type="PANTHER" id="PTHR36175:SF1">
    <property type="entry name" value="CYANOPHYCINASE"/>
    <property type="match status" value="1"/>
</dbReference>
<evidence type="ECO:0000256" key="1">
    <source>
        <dbReference type="ARBA" id="ARBA00001092"/>
    </source>
</evidence>
<evidence type="ECO:0000313" key="10">
    <source>
        <dbReference type="EMBL" id="URI08055.1"/>
    </source>
</evidence>
<dbReference type="NCBIfam" id="TIGR02069">
    <property type="entry name" value="cyanophycinase"/>
    <property type="match status" value="1"/>
</dbReference>
<evidence type="ECO:0000256" key="9">
    <source>
        <dbReference type="SAM" id="SignalP"/>
    </source>
</evidence>
<evidence type="ECO:0000313" key="11">
    <source>
        <dbReference type="Proteomes" id="UP001056201"/>
    </source>
</evidence>
<dbReference type="Pfam" id="PF03575">
    <property type="entry name" value="Peptidase_S51"/>
    <property type="match status" value="1"/>
</dbReference>
<dbReference type="SUPFAM" id="SSF52317">
    <property type="entry name" value="Class I glutamine amidotransferase-like"/>
    <property type="match status" value="1"/>
</dbReference>
<dbReference type="InterPro" id="IPR029062">
    <property type="entry name" value="Class_I_gatase-like"/>
</dbReference>
<feature type="signal peptide" evidence="9">
    <location>
        <begin position="1"/>
        <end position="21"/>
    </location>
</feature>
<protein>
    <recommendedName>
        <fullName evidence="5">Cyanophycinase</fullName>
        <ecNumber evidence="4">3.4.15.6</ecNumber>
    </recommendedName>
</protein>